<dbReference type="Pfam" id="PF00685">
    <property type="entry name" value="Sulfotransfer_1"/>
    <property type="match status" value="2"/>
</dbReference>
<dbReference type="InterPro" id="IPR027417">
    <property type="entry name" value="P-loop_NTPase"/>
</dbReference>
<sequence length="443" mass="51977">MFAEDPQLFTVYEPLWITSLWSREYPTEVSHRKRNVVDVLRGILGCKFADSQAGTKFLSYTDRQWSGAFVKNPFKSAAFCNGTCKDFSKNPEYVDEVCLSKFKHSVTKIGEPRVPDNLLSSVVPQVLEENPETDVRVIQLVRDPRGSFNSRIKLGWMEEYHHWHFPNTVRYQCSKLAQNIKFGRNLPSKWRVKYLEVHYQDLAKHPIETAKSLYEFAGFQMSPKILDWVRKNTSPSKEELLKEKENVFSSVRNSSANADYWTQEAPINRTRIIEENLLEENPETDVRVIQLVRDPRGSFNSRIKLGWMEEYHHWHFPNTVRYQCSKLAQNIKFGRNLPSKWRVKYLEVHYQDLAKHPIETAKSMYEFAGFQMSPKILDWVRKNTSPSKEELLKEKENVFSSVRNSSANADYWTQEAPINRTRIIEENCKEAFDLLKLETMITN</sequence>
<dbReference type="Proteomes" id="UP001159427">
    <property type="component" value="Unassembled WGS sequence"/>
</dbReference>
<dbReference type="PANTHER" id="PTHR10704">
    <property type="entry name" value="CARBOHYDRATE SULFOTRANSFERASE"/>
    <property type="match status" value="1"/>
</dbReference>
<feature type="domain" description="Sulfotransferase" evidence="1">
    <location>
        <begin position="129"/>
        <end position="234"/>
    </location>
</feature>
<feature type="domain" description="Sulfotransferase" evidence="1">
    <location>
        <begin position="279"/>
        <end position="386"/>
    </location>
</feature>
<evidence type="ECO:0000259" key="1">
    <source>
        <dbReference type="Pfam" id="PF00685"/>
    </source>
</evidence>
<dbReference type="EMBL" id="CALNXI010000166">
    <property type="protein sequence ID" value="CAH3021026.1"/>
    <property type="molecule type" value="Genomic_DNA"/>
</dbReference>
<gene>
    <name evidence="2" type="ORF">PEVE_00009515</name>
</gene>
<dbReference type="InterPro" id="IPR051135">
    <property type="entry name" value="Gal/GlcNAc/GalNAc_ST"/>
</dbReference>
<organism evidence="2 3">
    <name type="scientific">Porites evermanni</name>
    <dbReference type="NCBI Taxonomy" id="104178"/>
    <lineage>
        <taxon>Eukaryota</taxon>
        <taxon>Metazoa</taxon>
        <taxon>Cnidaria</taxon>
        <taxon>Anthozoa</taxon>
        <taxon>Hexacorallia</taxon>
        <taxon>Scleractinia</taxon>
        <taxon>Fungiina</taxon>
        <taxon>Poritidae</taxon>
        <taxon>Porites</taxon>
    </lineage>
</organism>
<dbReference type="SUPFAM" id="SSF52540">
    <property type="entry name" value="P-loop containing nucleoside triphosphate hydrolases"/>
    <property type="match status" value="2"/>
</dbReference>
<reference evidence="2 3" key="1">
    <citation type="submission" date="2022-05" db="EMBL/GenBank/DDBJ databases">
        <authorList>
            <consortium name="Genoscope - CEA"/>
            <person name="William W."/>
        </authorList>
    </citation>
    <scope>NUCLEOTIDE SEQUENCE [LARGE SCALE GENOMIC DNA]</scope>
</reference>
<name>A0ABN8LYF9_9CNID</name>
<evidence type="ECO:0000313" key="3">
    <source>
        <dbReference type="Proteomes" id="UP001159427"/>
    </source>
</evidence>
<dbReference type="InterPro" id="IPR000863">
    <property type="entry name" value="Sulfotransferase_dom"/>
</dbReference>
<comment type="caution">
    <text evidence="2">The sequence shown here is derived from an EMBL/GenBank/DDBJ whole genome shotgun (WGS) entry which is preliminary data.</text>
</comment>
<keyword evidence="3" id="KW-1185">Reference proteome</keyword>
<dbReference type="PANTHER" id="PTHR10704:SF44">
    <property type="entry name" value="LD35051P-RELATED"/>
    <property type="match status" value="1"/>
</dbReference>
<dbReference type="Gene3D" id="3.40.50.300">
    <property type="entry name" value="P-loop containing nucleotide triphosphate hydrolases"/>
    <property type="match status" value="2"/>
</dbReference>
<protein>
    <recommendedName>
        <fullName evidence="1">Sulfotransferase domain-containing protein</fullName>
    </recommendedName>
</protein>
<evidence type="ECO:0000313" key="2">
    <source>
        <dbReference type="EMBL" id="CAH3021026.1"/>
    </source>
</evidence>
<accession>A0ABN8LYF9</accession>
<proteinExistence type="predicted"/>